<dbReference type="SUPFAM" id="SSF56935">
    <property type="entry name" value="Porins"/>
    <property type="match status" value="1"/>
</dbReference>
<dbReference type="AlphaFoldDB" id="A0A382JM08"/>
<name>A0A382JM08_9ZZZZ</name>
<feature type="domain" description="TonB-dependent receptor plug" evidence="10">
    <location>
        <begin position="58"/>
        <end position="163"/>
    </location>
</feature>
<keyword evidence="8" id="KW-0472">Membrane</keyword>
<evidence type="ECO:0000256" key="5">
    <source>
        <dbReference type="ARBA" id="ARBA00023004"/>
    </source>
</evidence>
<sequence>MRTVHSTMTAVFATVAALSIISLAPPAARAQDAETDDAASMVGLEEIIVVARKREEKLQDVPISITAFSAQGIRDRNIQSSYDLAGFIPNFNLAANIGRRLDAPNVRGQFGPLLGGTAPNASFFVDGVYMTGSVGSTSLANLERVEVLRGPQSATFGRATFSGAVNYITRKPTDEYVGEINARFGEDGDRELGVWVSGPIPAGDSVFKDKLFFFAGASWNEWDGEWTNALQPGQVDSTALFPGFGRIIWANNTQFPGDPPCPAGSPATGCAYTIGDNSELGGEETKIGTVKLTYKPLDSLEFNFKAEFVDAEDGHFAYL</sequence>
<evidence type="ECO:0000256" key="7">
    <source>
        <dbReference type="ARBA" id="ARBA00023077"/>
    </source>
</evidence>
<feature type="non-terminal residue" evidence="11">
    <location>
        <position position="319"/>
    </location>
</feature>
<dbReference type="Pfam" id="PF07715">
    <property type="entry name" value="Plug"/>
    <property type="match status" value="1"/>
</dbReference>
<evidence type="ECO:0000256" key="6">
    <source>
        <dbReference type="ARBA" id="ARBA00023065"/>
    </source>
</evidence>
<dbReference type="InterPro" id="IPR039426">
    <property type="entry name" value="TonB-dep_rcpt-like"/>
</dbReference>
<dbReference type="GO" id="GO:0009279">
    <property type="term" value="C:cell outer membrane"/>
    <property type="evidence" value="ECO:0007669"/>
    <property type="project" value="UniProtKB-SubCell"/>
</dbReference>
<evidence type="ECO:0000313" key="11">
    <source>
        <dbReference type="EMBL" id="SVC12127.1"/>
    </source>
</evidence>
<protein>
    <recommendedName>
        <fullName evidence="10">TonB-dependent receptor plug domain-containing protein</fullName>
    </recommendedName>
</protein>
<evidence type="ECO:0000259" key="10">
    <source>
        <dbReference type="Pfam" id="PF07715"/>
    </source>
</evidence>
<evidence type="ECO:0000256" key="3">
    <source>
        <dbReference type="ARBA" id="ARBA00022496"/>
    </source>
</evidence>
<keyword evidence="6" id="KW-0406">Ion transport</keyword>
<keyword evidence="3" id="KW-0410">Iron transport</keyword>
<keyword evidence="2" id="KW-0813">Transport</keyword>
<dbReference type="EMBL" id="UINC01074689">
    <property type="protein sequence ID" value="SVC12127.1"/>
    <property type="molecule type" value="Genomic_DNA"/>
</dbReference>
<evidence type="ECO:0000256" key="9">
    <source>
        <dbReference type="ARBA" id="ARBA00023237"/>
    </source>
</evidence>
<organism evidence="11">
    <name type="scientific">marine metagenome</name>
    <dbReference type="NCBI Taxonomy" id="408172"/>
    <lineage>
        <taxon>unclassified sequences</taxon>
        <taxon>metagenomes</taxon>
        <taxon>ecological metagenomes</taxon>
    </lineage>
</organism>
<dbReference type="InterPro" id="IPR036942">
    <property type="entry name" value="Beta-barrel_TonB_sf"/>
</dbReference>
<evidence type="ECO:0000256" key="1">
    <source>
        <dbReference type="ARBA" id="ARBA00004571"/>
    </source>
</evidence>
<keyword evidence="4" id="KW-0812">Transmembrane</keyword>
<keyword evidence="7" id="KW-0798">TonB box</keyword>
<dbReference type="PROSITE" id="PS52016">
    <property type="entry name" value="TONB_DEPENDENT_REC_3"/>
    <property type="match status" value="1"/>
</dbReference>
<dbReference type="PANTHER" id="PTHR32552:SF81">
    <property type="entry name" value="TONB-DEPENDENT OUTER MEMBRANE RECEPTOR"/>
    <property type="match status" value="1"/>
</dbReference>
<proteinExistence type="predicted"/>
<gene>
    <name evidence="11" type="ORF">METZ01_LOCUS264981</name>
</gene>
<dbReference type="PANTHER" id="PTHR32552">
    <property type="entry name" value="FERRICHROME IRON RECEPTOR-RELATED"/>
    <property type="match status" value="1"/>
</dbReference>
<evidence type="ECO:0000256" key="8">
    <source>
        <dbReference type="ARBA" id="ARBA00023136"/>
    </source>
</evidence>
<dbReference type="GO" id="GO:0006826">
    <property type="term" value="P:iron ion transport"/>
    <property type="evidence" value="ECO:0007669"/>
    <property type="project" value="UniProtKB-KW"/>
</dbReference>
<evidence type="ECO:0000256" key="2">
    <source>
        <dbReference type="ARBA" id="ARBA00022448"/>
    </source>
</evidence>
<keyword evidence="9" id="KW-0998">Cell outer membrane</keyword>
<reference evidence="11" key="1">
    <citation type="submission" date="2018-05" db="EMBL/GenBank/DDBJ databases">
        <authorList>
            <person name="Lanie J.A."/>
            <person name="Ng W.-L."/>
            <person name="Kazmierczak K.M."/>
            <person name="Andrzejewski T.M."/>
            <person name="Davidsen T.M."/>
            <person name="Wayne K.J."/>
            <person name="Tettelin H."/>
            <person name="Glass J.I."/>
            <person name="Rusch D."/>
            <person name="Podicherti R."/>
            <person name="Tsui H.-C.T."/>
            <person name="Winkler M.E."/>
        </authorList>
    </citation>
    <scope>NUCLEOTIDE SEQUENCE</scope>
</reference>
<keyword evidence="5" id="KW-0408">Iron</keyword>
<dbReference type="InterPro" id="IPR012910">
    <property type="entry name" value="Plug_dom"/>
</dbReference>
<evidence type="ECO:0000256" key="4">
    <source>
        <dbReference type="ARBA" id="ARBA00022692"/>
    </source>
</evidence>
<accession>A0A382JM08</accession>
<dbReference type="Gene3D" id="2.40.170.20">
    <property type="entry name" value="TonB-dependent receptor, beta-barrel domain"/>
    <property type="match status" value="1"/>
</dbReference>
<comment type="subcellular location">
    <subcellularLocation>
        <location evidence="1">Cell outer membrane</location>
        <topology evidence="1">Multi-pass membrane protein</topology>
    </subcellularLocation>
</comment>